<organism evidence="7 8">
    <name type="scientific">Sinocyclocheilus anshuiensis</name>
    <dbReference type="NCBI Taxonomy" id="1608454"/>
    <lineage>
        <taxon>Eukaryota</taxon>
        <taxon>Metazoa</taxon>
        <taxon>Chordata</taxon>
        <taxon>Craniata</taxon>
        <taxon>Vertebrata</taxon>
        <taxon>Euteleostomi</taxon>
        <taxon>Actinopterygii</taxon>
        <taxon>Neopterygii</taxon>
        <taxon>Teleostei</taxon>
        <taxon>Ostariophysi</taxon>
        <taxon>Cypriniformes</taxon>
        <taxon>Cyprinidae</taxon>
        <taxon>Cyprininae</taxon>
        <taxon>Sinocyclocheilus</taxon>
    </lineage>
</organism>
<dbReference type="Ensembl" id="ENSSANT00000027217.1">
    <property type="protein sequence ID" value="ENSSANP00000025554.1"/>
    <property type="gene ID" value="ENSSANG00000013200.1"/>
</dbReference>
<dbReference type="InterPro" id="IPR034095">
    <property type="entry name" value="NDUF3"/>
</dbReference>
<evidence type="ECO:0000256" key="3">
    <source>
        <dbReference type="ARBA" id="ARBA00021776"/>
    </source>
</evidence>
<comment type="subcellular location">
    <subcellularLocation>
        <location evidence="2">Mitochondrion</location>
    </subcellularLocation>
</comment>
<reference evidence="7" key="2">
    <citation type="submission" date="2025-09" db="UniProtKB">
        <authorList>
            <consortium name="Ensembl"/>
        </authorList>
    </citation>
    <scope>IDENTIFICATION</scope>
</reference>
<keyword evidence="4" id="KW-0496">Mitochondrion</keyword>
<comment type="similarity">
    <text evidence="5">Belongs to the NDUFAF3 family.</text>
</comment>
<evidence type="ECO:0000256" key="6">
    <source>
        <dbReference type="SAM" id="MobiDB-lite"/>
    </source>
</evidence>
<dbReference type="Gene3D" id="3.40.1230.10">
    <property type="entry name" value="MTH938-like"/>
    <property type="match status" value="1"/>
</dbReference>
<dbReference type="InterPro" id="IPR007523">
    <property type="entry name" value="NDUFAF3/AAMDC"/>
</dbReference>
<evidence type="ECO:0000256" key="1">
    <source>
        <dbReference type="ARBA" id="ARBA00004069"/>
    </source>
</evidence>
<dbReference type="AlphaFoldDB" id="A0A671M4N2"/>
<dbReference type="Proteomes" id="UP000472260">
    <property type="component" value="Unassembled WGS sequence"/>
</dbReference>
<feature type="region of interest" description="Disordered" evidence="6">
    <location>
        <begin position="1"/>
        <end position="110"/>
    </location>
</feature>
<evidence type="ECO:0000313" key="7">
    <source>
        <dbReference type="Ensembl" id="ENSSANP00000025554.1"/>
    </source>
</evidence>
<dbReference type="InterPro" id="IPR036748">
    <property type="entry name" value="MTH938-like_sf"/>
</dbReference>
<evidence type="ECO:0000313" key="8">
    <source>
        <dbReference type="Proteomes" id="UP000472260"/>
    </source>
</evidence>
<evidence type="ECO:0000256" key="5">
    <source>
        <dbReference type="ARBA" id="ARBA00049984"/>
    </source>
</evidence>
<protein>
    <recommendedName>
        <fullName evidence="3">NADH dehydrogenase [ubiquinone] 1 alpha subcomplex assembly factor 3</fullName>
    </recommendedName>
</protein>
<accession>A0A671M4N2</accession>
<dbReference type="Pfam" id="PF04430">
    <property type="entry name" value="DUF498"/>
    <property type="match status" value="1"/>
</dbReference>
<comment type="function">
    <text evidence="1">Essential factor for the assembly of mitochondrial NADH:ubiquinone oxidoreductase complex (complex I).</text>
</comment>
<gene>
    <name evidence="7" type="primary">ndufaf3</name>
</gene>
<dbReference type="PANTHER" id="PTHR21192:SF2">
    <property type="entry name" value="NADH DEHYDROGENASE [UBIQUINONE] 1 ALPHA SUBCOMPLEX ASSEMBLY FACTOR 3"/>
    <property type="match status" value="1"/>
</dbReference>
<sequence>MRALVSPVRHRHGRRQLREAPVTGIRSRTAARCEASSGSEPRVSGAPPQARPGRRRAVPEDHSDAAAEGSGRRSRHLQLQPAGLQHQREHGAGAVRRPAASRPAVERERTPAAQTLITARLLGPCAVLPPAVLQWNVGHHTDITVESLSLFYLLEPRIEILVLGTGARTERLDPNVLDFLKKKGIAVEVQDTPNACATFNFLSSERRLAAAGLIPPPAAE</sequence>
<dbReference type="SUPFAM" id="SSF64076">
    <property type="entry name" value="MTH938-like"/>
    <property type="match status" value="1"/>
</dbReference>
<dbReference type="GO" id="GO:0005743">
    <property type="term" value="C:mitochondrial inner membrane"/>
    <property type="evidence" value="ECO:0007669"/>
    <property type="project" value="TreeGrafter"/>
</dbReference>
<reference evidence="7" key="1">
    <citation type="submission" date="2025-08" db="UniProtKB">
        <authorList>
            <consortium name="Ensembl"/>
        </authorList>
    </citation>
    <scope>IDENTIFICATION</scope>
</reference>
<dbReference type="GO" id="GO:0032981">
    <property type="term" value="P:mitochondrial respiratory chain complex I assembly"/>
    <property type="evidence" value="ECO:0007669"/>
    <property type="project" value="InterPro"/>
</dbReference>
<dbReference type="PANTHER" id="PTHR21192">
    <property type="entry name" value="NUCLEAR PROTEIN E3-3"/>
    <property type="match status" value="1"/>
</dbReference>
<dbReference type="CDD" id="cd05125">
    <property type="entry name" value="Mth938_2P1-like"/>
    <property type="match status" value="1"/>
</dbReference>
<evidence type="ECO:0000256" key="2">
    <source>
        <dbReference type="ARBA" id="ARBA00004173"/>
    </source>
</evidence>
<feature type="compositionally biased region" description="Low complexity" evidence="6">
    <location>
        <begin position="92"/>
        <end position="103"/>
    </location>
</feature>
<proteinExistence type="inferred from homology"/>
<evidence type="ECO:0000256" key="4">
    <source>
        <dbReference type="ARBA" id="ARBA00023128"/>
    </source>
</evidence>
<name>A0A671M4N2_9TELE</name>
<keyword evidence="8" id="KW-1185">Reference proteome</keyword>